<comment type="caution">
    <text evidence="4">The sequence shown here is derived from an EMBL/GenBank/DDBJ whole genome shotgun (WGS) entry which is preliminary data.</text>
</comment>
<sequence>MTSRYTAVHQSPQGPGDERPTATQIIVDDNLQGQLTGKIALITGCSSGLGIETARALFLTGATLYLTARNLSTAKTILSDLLDSGRVHLLELDLDSLDSVRACAAEFLSREQTLNILICNAGVMRSPEGRTKDGFETQFGTNHLAHFLLFNLLQPALLAGSTPEKHSRVVILSSLAHRFGQVDFDNVNFEGNYNPMAAYAASKTANLWTANEIERRFGAQGLHAWSVQPGAVLTNLSRHMSEDQKDGLKTNEYLLKEFKNPEQGAATTAWGATALALEGQGGKYLENCQIIGAWDPTTDQYSPGYGAHAYDGEKAAKLWEKSLEWAKL</sequence>
<protein>
    <submittedName>
        <fullName evidence="4">Uncharacterized protein</fullName>
    </submittedName>
</protein>
<dbReference type="PRINTS" id="PR00081">
    <property type="entry name" value="GDHRDH"/>
</dbReference>
<feature type="region of interest" description="Disordered" evidence="3">
    <location>
        <begin position="1"/>
        <end position="20"/>
    </location>
</feature>
<feature type="compositionally biased region" description="Polar residues" evidence="3">
    <location>
        <begin position="1"/>
        <end position="13"/>
    </location>
</feature>
<evidence type="ECO:0000256" key="3">
    <source>
        <dbReference type="SAM" id="MobiDB-lite"/>
    </source>
</evidence>
<name>A0A9P8VYN7_9HYPO</name>
<keyword evidence="2" id="KW-0560">Oxidoreductase</keyword>
<comment type="similarity">
    <text evidence="1">Belongs to the short-chain dehydrogenases/reductases (SDR) family.</text>
</comment>
<dbReference type="InterPro" id="IPR036291">
    <property type="entry name" value="NAD(P)-bd_dom_sf"/>
</dbReference>
<dbReference type="SUPFAM" id="SSF51735">
    <property type="entry name" value="NAD(P)-binding Rossmann-fold domains"/>
    <property type="match status" value="1"/>
</dbReference>
<dbReference type="AlphaFoldDB" id="A0A9P8VYN7"/>
<gene>
    <name evidence="4" type="ORF">B0T10DRAFT_519352</name>
</gene>
<dbReference type="Gene3D" id="3.40.50.720">
    <property type="entry name" value="NAD(P)-binding Rossmann-like Domain"/>
    <property type="match status" value="1"/>
</dbReference>
<dbReference type="PANTHER" id="PTHR24320">
    <property type="entry name" value="RETINOL DEHYDROGENASE"/>
    <property type="match status" value="1"/>
</dbReference>
<accession>A0A9P8VYN7</accession>
<dbReference type="Pfam" id="PF00106">
    <property type="entry name" value="adh_short"/>
    <property type="match status" value="1"/>
</dbReference>
<dbReference type="GO" id="GO:0016491">
    <property type="term" value="F:oxidoreductase activity"/>
    <property type="evidence" value="ECO:0007669"/>
    <property type="project" value="UniProtKB-KW"/>
</dbReference>
<dbReference type="InterPro" id="IPR002347">
    <property type="entry name" value="SDR_fam"/>
</dbReference>
<evidence type="ECO:0000256" key="2">
    <source>
        <dbReference type="ARBA" id="ARBA00023002"/>
    </source>
</evidence>
<dbReference type="OrthoDB" id="191139at2759"/>
<dbReference type="EMBL" id="JAGPYM010000026">
    <property type="protein sequence ID" value="KAH6880406.1"/>
    <property type="molecule type" value="Genomic_DNA"/>
</dbReference>
<proteinExistence type="inferred from homology"/>
<evidence type="ECO:0000256" key="1">
    <source>
        <dbReference type="ARBA" id="ARBA00006484"/>
    </source>
</evidence>
<reference evidence="4 5" key="1">
    <citation type="journal article" date="2021" name="Nat. Commun.">
        <title>Genetic determinants of endophytism in the Arabidopsis root mycobiome.</title>
        <authorList>
            <person name="Mesny F."/>
            <person name="Miyauchi S."/>
            <person name="Thiergart T."/>
            <person name="Pickel B."/>
            <person name="Atanasova L."/>
            <person name="Karlsson M."/>
            <person name="Huettel B."/>
            <person name="Barry K.W."/>
            <person name="Haridas S."/>
            <person name="Chen C."/>
            <person name="Bauer D."/>
            <person name="Andreopoulos W."/>
            <person name="Pangilinan J."/>
            <person name="LaButti K."/>
            <person name="Riley R."/>
            <person name="Lipzen A."/>
            <person name="Clum A."/>
            <person name="Drula E."/>
            <person name="Henrissat B."/>
            <person name="Kohler A."/>
            <person name="Grigoriev I.V."/>
            <person name="Martin F.M."/>
            <person name="Hacquard S."/>
        </authorList>
    </citation>
    <scope>NUCLEOTIDE SEQUENCE [LARGE SCALE GENOMIC DNA]</scope>
    <source>
        <strain evidence="4 5">MPI-CAGE-CH-0241</strain>
    </source>
</reference>
<organism evidence="4 5">
    <name type="scientific">Thelonectria olida</name>
    <dbReference type="NCBI Taxonomy" id="1576542"/>
    <lineage>
        <taxon>Eukaryota</taxon>
        <taxon>Fungi</taxon>
        <taxon>Dikarya</taxon>
        <taxon>Ascomycota</taxon>
        <taxon>Pezizomycotina</taxon>
        <taxon>Sordariomycetes</taxon>
        <taxon>Hypocreomycetidae</taxon>
        <taxon>Hypocreales</taxon>
        <taxon>Nectriaceae</taxon>
        <taxon>Thelonectria</taxon>
    </lineage>
</organism>
<dbReference type="PANTHER" id="PTHR24320:SF272">
    <property type="entry name" value="NAD(P)-BINDING ROSSMANN-FOLD SUPERFAMILY PROTEIN"/>
    <property type="match status" value="1"/>
</dbReference>
<evidence type="ECO:0000313" key="5">
    <source>
        <dbReference type="Proteomes" id="UP000777438"/>
    </source>
</evidence>
<keyword evidence="5" id="KW-1185">Reference proteome</keyword>
<dbReference type="Proteomes" id="UP000777438">
    <property type="component" value="Unassembled WGS sequence"/>
</dbReference>
<evidence type="ECO:0000313" key="4">
    <source>
        <dbReference type="EMBL" id="KAH6880406.1"/>
    </source>
</evidence>